<dbReference type="STRING" id="5643.A0A060SXV5"/>
<reference evidence="3" key="1">
    <citation type="submission" date="2014-01" db="EMBL/GenBank/DDBJ databases">
        <title>The genome of the white-rot fungus Pycnoporus cinnabarinus: a basidiomycete model with a versatile arsenal for lignocellulosic biomass breakdown.</title>
        <authorList>
            <person name="Levasseur A."/>
            <person name="Lomascolo A."/>
            <person name="Ruiz-Duenas F.J."/>
            <person name="Uzan E."/>
            <person name="Piumi F."/>
            <person name="Kues U."/>
            <person name="Ram A.F.J."/>
            <person name="Murat C."/>
            <person name="Haon M."/>
            <person name="Benoit I."/>
            <person name="Arfi Y."/>
            <person name="Chevret D."/>
            <person name="Drula E."/>
            <person name="Kwon M.J."/>
            <person name="Gouret P."/>
            <person name="Lesage-Meessen L."/>
            <person name="Lombard V."/>
            <person name="Mariette J."/>
            <person name="Noirot C."/>
            <person name="Park J."/>
            <person name="Patyshakuliyeva A."/>
            <person name="Wieneger R.A.B."/>
            <person name="Wosten H.A.B."/>
            <person name="Martin F."/>
            <person name="Coutinho P.M."/>
            <person name="de Vries R."/>
            <person name="Martinez A.T."/>
            <person name="Klopp C."/>
            <person name="Pontarotti P."/>
            <person name="Henrissat B."/>
            <person name="Record E."/>
        </authorList>
    </citation>
    <scope>NUCLEOTIDE SEQUENCE [LARGE SCALE GENOMIC DNA]</scope>
    <source>
        <strain evidence="3">BRFM137</strain>
    </source>
</reference>
<dbReference type="PRINTS" id="PR00682">
    <property type="entry name" value="IPNSYNTHASE"/>
</dbReference>
<dbReference type="InterPro" id="IPR026992">
    <property type="entry name" value="DIOX_N"/>
</dbReference>
<dbReference type="HOGENOM" id="CLU_010119_10_0_1"/>
<dbReference type="Proteomes" id="UP000029665">
    <property type="component" value="Unassembled WGS sequence"/>
</dbReference>
<dbReference type="Pfam" id="PF03171">
    <property type="entry name" value="2OG-FeII_Oxy"/>
    <property type="match status" value="1"/>
</dbReference>
<evidence type="ECO:0008006" key="5">
    <source>
        <dbReference type="Google" id="ProtNLM"/>
    </source>
</evidence>
<dbReference type="OrthoDB" id="406156at2759"/>
<evidence type="ECO:0000313" key="3">
    <source>
        <dbReference type="EMBL" id="CDO77353.1"/>
    </source>
</evidence>
<dbReference type="InterPro" id="IPR044861">
    <property type="entry name" value="IPNS-like_FE2OG_OXY"/>
</dbReference>
<sequence>MPAPTIPYAPRYVPAPPTKEDLEWADLPIIDFSLSGTPEGRAALTPQVCHAMQTYGFMYVVNHGLTQAQNDRIFDIADIPFTQVPAEEMKRFTADIKGTGSYRGFKPREMWEIDNGVRDQLEHYNIHRSVTDLQDHPKALQPFPPEILAFTEFNHKKILEPILRILARGLELPEETFIKMHGFDDPSETYVRFMKYYPRTDEDEQKSKNVWLKGHTDIGTVTILWSQPVSALQIRCPDGKWRWVKHIDNVIVVNIGDSMEFLSGGYYKGTIHRVRQPPVDQQGYPRLGVFYFASANEDVLLKPLVYSPVLQRVGINRRFDDEKAPTMDQYRKGRTAAYGMSKLIKKDEVVEEQIIHGVPVRHYN</sequence>
<protein>
    <recommendedName>
        <fullName evidence="5">Fe2OG dioxygenase domain-containing protein</fullName>
    </recommendedName>
</protein>
<dbReference type="InterPro" id="IPR050231">
    <property type="entry name" value="Iron_ascorbate_oxido_reductase"/>
</dbReference>
<dbReference type="OMA" id="PMSHSIV"/>
<organism evidence="3 4">
    <name type="scientific">Pycnoporus cinnabarinus</name>
    <name type="common">Cinnabar-red polypore</name>
    <name type="synonym">Trametes cinnabarina</name>
    <dbReference type="NCBI Taxonomy" id="5643"/>
    <lineage>
        <taxon>Eukaryota</taxon>
        <taxon>Fungi</taxon>
        <taxon>Dikarya</taxon>
        <taxon>Basidiomycota</taxon>
        <taxon>Agaricomycotina</taxon>
        <taxon>Agaricomycetes</taxon>
        <taxon>Polyporales</taxon>
        <taxon>Polyporaceae</taxon>
        <taxon>Trametes</taxon>
    </lineage>
</organism>
<comment type="caution">
    <text evidence="3">The sequence shown here is derived from an EMBL/GenBank/DDBJ whole genome shotgun (WGS) entry which is preliminary data.</text>
</comment>
<evidence type="ECO:0000259" key="2">
    <source>
        <dbReference type="Pfam" id="PF14226"/>
    </source>
</evidence>
<dbReference type="EMBL" id="CCBP010000451">
    <property type="protein sequence ID" value="CDO77353.1"/>
    <property type="molecule type" value="Genomic_DNA"/>
</dbReference>
<name>A0A060SXV5_PYCCI</name>
<accession>A0A060SXV5</accession>
<dbReference type="Pfam" id="PF14226">
    <property type="entry name" value="DIOX_N"/>
    <property type="match status" value="1"/>
</dbReference>
<dbReference type="PANTHER" id="PTHR47990">
    <property type="entry name" value="2-OXOGLUTARATE (2OG) AND FE(II)-DEPENDENT OXYGENASE SUPERFAMILY PROTEIN-RELATED"/>
    <property type="match status" value="1"/>
</dbReference>
<keyword evidence="4" id="KW-1185">Reference proteome</keyword>
<dbReference type="SUPFAM" id="SSF51197">
    <property type="entry name" value="Clavaminate synthase-like"/>
    <property type="match status" value="1"/>
</dbReference>
<evidence type="ECO:0000259" key="1">
    <source>
        <dbReference type="Pfam" id="PF03171"/>
    </source>
</evidence>
<feature type="domain" description="Non-haem dioxygenase N-terminal" evidence="2">
    <location>
        <begin position="27"/>
        <end position="137"/>
    </location>
</feature>
<gene>
    <name evidence="3" type="ORF">BN946_scf184787.g2</name>
</gene>
<dbReference type="Gene3D" id="2.60.120.330">
    <property type="entry name" value="B-lactam Antibiotic, Isopenicillin N Synthase, Chain"/>
    <property type="match status" value="1"/>
</dbReference>
<dbReference type="InterPro" id="IPR027443">
    <property type="entry name" value="IPNS-like_sf"/>
</dbReference>
<evidence type="ECO:0000313" key="4">
    <source>
        <dbReference type="Proteomes" id="UP000029665"/>
    </source>
</evidence>
<feature type="domain" description="Isopenicillin N synthase-like Fe(2+) 2OG dioxygenase" evidence="1">
    <location>
        <begin position="193"/>
        <end position="278"/>
    </location>
</feature>
<dbReference type="AlphaFoldDB" id="A0A060SXV5"/>
<proteinExistence type="predicted"/>